<feature type="region of interest" description="Disordered" evidence="1">
    <location>
        <begin position="689"/>
        <end position="727"/>
    </location>
</feature>
<dbReference type="SUPFAM" id="SSF50978">
    <property type="entry name" value="WD40 repeat-like"/>
    <property type="match status" value="1"/>
</dbReference>
<keyword evidence="3" id="KW-1185">Reference proteome</keyword>
<gene>
    <name evidence="2" type="ORF">NSK_000371</name>
</gene>
<feature type="compositionally biased region" description="Basic and acidic residues" evidence="1">
    <location>
        <begin position="819"/>
        <end position="837"/>
    </location>
</feature>
<feature type="region of interest" description="Disordered" evidence="1">
    <location>
        <begin position="875"/>
        <end position="901"/>
    </location>
</feature>
<evidence type="ECO:0000313" key="2">
    <source>
        <dbReference type="EMBL" id="TFJ88017.1"/>
    </source>
</evidence>
<dbReference type="PANTHER" id="PTHR48125">
    <property type="entry name" value="LP07818P1"/>
    <property type="match status" value="1"/>
</dbReference>
<name>A0A4D9DC87_9STRA</name>
<feature type="compositionally biased region" description="Low complexity" evidence="1">
    <location>
        <begin position="117"/>
        <end position="139"/>
    </location>
</feature>
<feature type="region of interest" description="Disordered" evidence="1">
    <location>
        <begin position="191"/>
        <end position="218"/>
    </location>
</feature>
<evidence type="ECO:0000256" key="1">
    <source>
        <dbReference type="SAM" id="MobiDB-lite"/>
    </source>
</evidence>
<dbReference type="Proteomes" id="UP000355283">
    <property type="component" value="Unassembled WGS sequence"/>
</dbReference>
<feature type="compositionally biased region" description="Low complexity" evidence="1">
    <location>
        <begin position="875"/>
        <end position="900"/>
    </location>
</feature>
<reference evidence="2 3" key="1">
    <citation type="submission" date="2019-01" db="EMBL/GenBank/DDBJ databases">
        <title>Nuclear Genome Assembly of the Microalgal Biofuel strain Nannochloropsis salina CCMP1776.</title>
        <authorList>
            <person name="Hovde B."/>
        </authorList>
    </citation>
    <scope>NUCLEOTIDE SEQUENCE [LARGE SCALE GENOMIC DNA]</scope>
    <source>
        <strain evidence="2 3">CCMP1776</strain>
    </source>
</reference>
<feature type="compositionally biased region" description="Basic and acidic residues" evidence="1">
    <location>
        <begin position="66"/>
        <end position="78"/>
    </location>
</feature>
<feature type="compositionally biased region" description="Basic and acidic residues" evidence="1">
    <location>
        <begin position="191"/>
        <end position="212"/>
    </location>
</feature>
<dbReference type="EMBL" id="SDOX01000002">
    <property type="protein sequence ID" value="TFJ88017.1"/>
    <property type="molecule type" value="Genomic_DNA"/>
</dbReference>
<feature type="compositionally biased region" description="Basic and acidic residues" evidence="1">
    <location>
        <begin position="764"/>
        <end position="773"/>
    </location>
</feature>
<feature type="region of interest" description="Disordered" evidence="1">
    <location>
        <begin position="950"/>
        <end position="981"/>
    </location>
</feature>
<dbReference type="InterPro" id="IPR015943">
    <property type="entry name" value="WD40/YVTN_repeat-like_dom_sf"/>
</dbReference>
<dbReference type="AlphaFoldDB" id="A0A4D9DC87"/>
<dbReference type="PANTHER" id="PTHR48125:SF12">
    <property type="entry name" value="AT HOOK TRANSCRIPTION FACTOR FAMILY-RELATED"/>
    <property type="match status" value="1"/>
</dbReference>
<dbReference type="InterPro" id="IPR036322">
    <property type="entry name" value="WD40_repeat_dom_sf"/>
</dbReference>
<feature type="region of interest" description="Disordered" evidence="1">
    <location>
        <begin position="764"/>
        <end position="786"/>
    </location>
</feature>
<dbReference type="Gene3D" id="2.130.10.10">
    <property type="entry name" value="YVTN repeat-like/Quinoprotein amine dehydrogenase"/>
    <property type="match status" value="1"/>
</dbReference>
<comment type="caution">
    <text evidence="2">The sequence shown here is derived from an EMBL/GenBank/DDBJ whole genome shotgun (WGS) entry which is preliminary data.</text>
</comment>
<feature type="region of interest" description="Disordered" evidence="1">
    <location>
        <begin position="46"/>
        <end position="139"/>
    </location>
</feature>
<sequence>MQATGPASAAGAALSGGNAGEQWESDREDPLLSRLYEISARNLTASELHLSSASSTPCVIKKRRRLGEAEGRVVRETVPEAPSSRPAPVATVGEGPGSRAAPEDEGIERLSWDPCFSSSSSSSSSSTSPPSSSAVASSGVTAAAPPTEAPIQAAGSALCSITTSDIRNDVVLSATSPAFVDADAWRASLSDRDEKHRGREKISPLPRNETRPGRKIPANADHKAGILSYLCPARPPFRCPPLPGPAPHKPPGALRHWRHFYTHYQTGTCGAQTRRAAAHLLTRRLRPFSSTLPPSLPPSLLPSPVGLEGGWTASSVPDPPSVMEFDPMGALLAVGSTHGVIRIFDFDELLSLIATRPARRRAPPPSIPSTSGPPAPPPEIPPPVPGLAPAPIPPSCPEPSYHPPILTLAPRRAISSLQWNPWEDTQVAVAFWHWPDVYVYDLDTFSSLPAAVYRVGHRVRGAAGGNHALAFAGREGKDTRMLLAGSAYGVLRGWELGCPQSAAWEVKTRGNGPLTALCVCGPLVVGAAAGAGAGRGGGGGGGGEGGTDVLYVWNVHRLQIPVLGAVPAPPLLLRIEVGGHVRALACPSPPSSFPPSFPPSGPAPTSSCLACLEAVVCVTEAGHMFRVGDRGGREGGKEGGRDGGRGRGALAVDRCDGAWVGRLHRREVCVIQEADSLRTNVYVIEKGGHGEEGRRGQWAPRLAFREETDEEEEEGREEGREGGGGFNLTLPGEIVWAKEGGRSFRSSCPILHHYLCPALPAGKEAEGGREDGRGGGSEGSRWGVAGWAGDGKVRRGQRASRVKIEGRVYTVNDLWPIEHEEEGGREGGGEGGREGGKGRGTMVEVREEFHRDVEATSMRGEGPLVLAPLRPIYSAPSSSPFPSSASSSSSSSSSSRSSSSLGRRYAPLLGTLPCDASWLACLAINPTTQHVVLGFSGGGLEILGSEHYAGVGGEEEERDEEGGEANGDGGLKQEEESIAVD</sequence>
<feature type="compositionally biased region" description="Acidic residues" evidence="1">
    <location>
        <begin position="707"/>
        <end position="716"/>
    </location>
</feature>
<evidence type="ECO:0000313" key="3">
    <source>
        <dbReference type="Proteomes" id="UP000355283"/>
    </source>
</evidence>
<protein>
    <submittedName>
        <fullName evidence="2">Uncharacterized protein</fullName>
    </submittedName>
</protein>
<feature type="region of interest" description="Disordered" evidence="1">
    <location>
        <begin position="819"/>
        <end position="840"/>
    </location>
</feature>
<feature type="region of interest" description="Disordered" evidence="1">
    <location>
        <begin position="1"/>
        <end position="27"/>
    </location>
</feature>
<feature type="region of interest" description="Disordered" evidence="1">
    <location>
        <begin position="357"/>
        <end position="394"/>
    </location>
</feature>
<organism evidence="2 3">
    <name type="scientific">Nannochloropsis salina CCMP1776</name>
    <dbReference type="NCBI Taxonomy" id="1027361"/>
    <lineage>
        <taxon>Eukaryota</taxon>
        <taxon>Sar</taxon>
        <taxon>Stramenopiles</taxon>
        <taxon>Ochrophyta</taxon>
        <taxon>Eustigmatophyceae</taxon>
        <taxon>Eustigmatales</taxon>
        <taxon>Monodopsidaceae</taxon>
        <taxon>Microchloropsis</taxon>
        <taxon>Microchloropsis salina</taxon>
    </lineage>
</organism>
<proteinExistence type="predicted"/>
<feature type="compositionally biased region" description="Polar residues" evidence="1">
    <location>
        <begin position="46"/>
        <end position="57"/>
    </location>
</feature>
<feature type="compositionally biased region" description="Low complexity" evidence="1">
    <location>
        <begin position="1"/>
        <end position="16"/>
    </location>
</feature>
<feature type="compositionally biased region" description="Acidic residues" evidence="1">
    <location>
        <begin position="953"/>
        <end position="963"/>
    </location>
</feature>
<feature type="compositionally biased region" description="Pro residues" evidence="1">
    <location>
        <begin position="363"/>
        <end position="394"/>
    </location>
</feature>
<accession>A0A4D9DC87</accession>